<name>A0A139AJQ9_GONPJ</name>
<sequence>MAPQSLSSSAATLTDDSDRGPLFNSKINDAAVPSPPGLGQHPRSFAQLAQTLRDRLSESGEAAFDLQWISEVLGHYPAHDPAEWKQYVFLEDGKYTRNLVESVEGCYALMVLCWAGNAASPIHDHPSSHCVVKVLEGELIEERYEWPEGAQPGSINNTHTTDSGAPPGTPKSEPMKLVDTSKLLPGRVAYIHDSICLHRLRNPHPTTPAVTLHLYVPPYHTCRTFVEATGEARAQRRCAFWSRMGVRNKVGEM</sequence>
<evidence type="ECO:0000256" key="4">
    <source>
        <dbReference type="ARBA" id="ARBA00022964"/>
    </source>
</evidence>
<feature type="region of interest" description="Disordered" evidence="10">
    <location>
        <begin position="1"/>
        <end position="42"/>
    </location>
</feature>
<gene>
    <name evidence="11" type="ORF">M427DRAFT_55022</name>
</gene>
<dbReference type="PANTHER" id="PTHR12918:SF1">
    <property type="entry name" value="CYSTEINE DIOXYGENASE TYPE 1"/>
    <property type="match status" value="1"/>
</dbReference>
<evidence type="ECO:0000256" key="10">
    <source>
        <dbReference type="SAM" id="MobiDB-lite"/>
    </source>
</evidence>
<organism evidence="11 12">
    <name type="scientific">Gonapodya prolifera (strain JEL478)</name>
    <name type="common">Monoblepharis prolifera</name>
    <dbReference type="NCBI Taxonomy" id="1344416"/>
    <lineage>
        <taxon>Eukaryota</taxon>
        <taxon>Fungi</taxon>
        <taxon>Fungi incertae sedis</taxon>
        <taxon>Chytridiomycota</taxon>
        <taxon>Chytridiomycota incertae sedis</taxon>
        <taxon>Monoblepharidomycetes</taxon>
        <taxon>Monoblepharidales</taxon>
        <taxon>Gonapodyaceae</taxon>
        <taxon>Gonapodya</taxon>
    </lineage>
</organism>
<evidence type="ECO:0000256" key="6">
    <source>
        <dbReference type="ARBA" id="ARBA00023004"/>
    </source>
</evidence>
<dbReference type="GO" id="GO:0017172">
    <property type="term" value="F:cysteine dioxygenase activity"/>
    <property type="evidence" value="ECO:0007669"/>
    <property type="project" value="UniProtKB-UniRule"/>
</dbReference>
<feature type="compositionally biased region" description="Low complexity" evidence="10">
    <location>
        <begin position="1"/>
        <end position="14"/>
    </location>
</feature>
<evidence type="ECO:0000256" key="1">
    <source>
        <dbReference type="ARBA" id="ARBA00006622"/>
    </source>
</evidence>
<keyword evidence="3 8" id="KW-0479">Metal-binding</keyword>
<dbReference type="InterPro" id="IPR010300">
    <property type="entry name" value="CDO_1"/>
</dbReference>
<accession>A0A139AJQ9</accession>
<dbReference type="EMBL" id="KQ965749">
    <property type="protein sequence ID" value="KXS17001.1"/>
    <property type="molecule type" value="Genomic_DNA"/>
</dbReference>
<dbReference type="SUPFAM" id="SSF51182">
    <property type="entry name" value="RmlC-like cupins"/>
    <property type="match status" value="1"/>
</dbReference>
<comment type="similarity">
    <text evidence="1 9">Belongs to the cysteine dioxygenase family.</text>
</comment>
<dbReference type="OrthoDB" id="543511at2759"/>
<feature type="region of interest" description="Disordered" evidence="10">
    <location>
        <begin position="148"/>
        <end position="176"/>
    </location>
</feature>
<feature type="binding site" evidence="8">
    <location>
        <position position="198"/>
    </location>
    <ligand>
        <name>Fe cation</name>
        <dbReference type="ChEBI" id="CHEBI:24875"/>
        <note>catalytic</note>
    </ligand>
</feature>
<dbReference type="Proteomes" id="UP000070544">
    <property type="component" value="Unassembled WGS sequence"/>
</dbReference>
<feature type="binding site" evidence="8">
    <location>
        <position position="125"/>
    </location>
    <ligand>
        <name>Fe cation</name>
        <dbReference type="ChEBI" id="CHEBI:24875"/>
        <note>catalytic</note>
    </ligand>
</feature>
<evidence type="ECO:0000256" key="3">
    <source>
        <dbReference type="ARBA" id="ARBA00022723"/>
    </source>
</evidence>
<evidence type="ECO:0000313" key="12">
    <source>
        <dbReference type="Proteomes" id="UP000070544"/>
    </source>
</evidence>
<evidence type="ECO:0000256" key="9">
    <source>
        <dbReference type="RuleBase" id="RU366010"/>
    </source>
</evidence>
<protein>
    <recommendedName>
        <fullName evidence="2 9">Cysteine dioxygenase</fullName>
        <ecNumber evidence="2 9">1.13.11.20</ecNumber>
    </recommendedName>
</protein>
<keyword evidence="6 8" id="KW-0408">Iron</keyword>
<dbReference type="AlphaFoldDB" id="A0A139AJQ9"/>
<dbReference type="PANTHER" id="PTHR12918">
    <property type="entry name" value="CYSTEINE DIOXYGENASE"/>
    <property type="match status" value="1"/>
</dbReference>
<dbReference type="InterPro" id="IPR014710">
    <property type="entry name" value="RmlC-like_jellyroll"/>
</dbReference>
<dbReference type="GO" id="GO:0008198">
    <property type="term" value="F:ferrous iron binding"/>
    <property type="evidence" value="ECO:0007669"/>
    <property type="project" value="TreeGrafter"/>
</dbReference>
<evidence type="ECO:0000256" key="8">
    <source>
        <dbReference type="PIRSR" id="PIRSR610300-51"/>
    </source>
</evidence>
<keyword evidence="5 9" id="KW-0560">Oxidoreductase</keyword>
<feature type="binding site" evidence="8">
    <location>
        <position position="123"/>
    </location>
    <ligand>
        <name>Fe cation</name>
        <dbReference type="ChEBI" id="CHEBI:24875"/>
        <note>catalytic</note>
    </ligand>
</feature>
<evidence type="ECO:0000256" key="5">
    <source>
        <dbReference type="ARBA" id="ARBA00023002"/>
    </source>
</evidence>
<evidence type="ECO:0000313" key="11">
    <source>
        <dbReference type="EMBL" id="KXS17001.1"/>
    </source>
</evidence>
<keyword evidence="7" id="KW-0883">Thioether bond</keyword>
<comment type="catalytic activity">
    <reaction evidence="9">
        <text>L-cysteine + O2 = 3-sulfino-L-alanine + H(+)</text>
        <dbReference type="Rhea" id="RHEA:20441"/>
        <dbReference type="ChEBI" id="CHEBI:15378"/>
        <dbReference type="ChEBI" id="CHEBI:15379"/>
        <dbReference type="ChEBI" id="CHEBI:35235"/>
        <dbReference type="ChEBI" id="CHEBI:61085"/>
        <dbReference type="EC" id="1.13.11.20"/>
    </reaction>
</comment>
<dbReference type="STRING" id="1344416.A0A139AJQ9"/>
<evidence type="ECO:0000256" key="7">
    <source>
        <dbReference type="PIRSR" id="PIRSR610300-50"/>
    </source>
</evidence>
<reference evidence="11 12" key="1">
    <citation type="journal article" date="2015" name="Genome Biol. Evol.">
        <title>Phylogenomic analyses indicate that early fungi evolved digesting cell walls of algal ancestors of land plants.</title>
        <authorList>
            <person name="Chang Y."/>
            <person name="Wang S."/>
            <person name="Sekimoto S."/>
            <person name="Aerts A.L."/>
            <person name="Choi C."/>
            <person name="Clum A."/>
            <person name="LaButti K.M."/>
            <person name="Lindquist E.A."/>
            <person name="Yee Ngan C."/>
            <person name="Ohm R.A."/>
            <person name="Salamov A.A."/>
            <person name="Grigoriev I.V."/>
            <person name="Spatafora J.W."/>
            <person name="Berbee M.L."/>
        </authorList>
    </citation>
    <scope>NUCLEOTIDE SEQUENCE [LARGE SCALE GENOMIC DNA]</scope>
    <source>
        <strain evidence="11 12">JEL478</strain>
    </source>
</reference>
<evidence type="ECO:0000256" key="2">
    <source>
        <dbReference type="ARBA" id="ARBA00013133"/>
    </source>
</evidence>
<comment type="cofactor">
    <cofactor evidence="9">
        <name>Fe cation</name>
        <dbReference type="ChEBI" id="CHEBI:24875"/>
    </cofactor>
    <text evidence="9">Binds 1 Fe cation per subunit.</text>
</comment>
<feature type="cross-link" description="3'-(S-cysteinyl)-tyrosine (Cys-Tyr)" evidence="7">
    <location>
        <begin position="130"/>
        <end position="215"/>
    </location>
</feature>
<keyword evidence="4 9" id="KW-0223">Dioxygenase</keyword>
<dbReference type="GO" id="GO:0019448">
    <property type="term" value="P:L-cysteine catabolic process"/>
    <property type="evidence" value="ECO:0007669"/>
    <property type="project" value="TreeGrafter"/>
</dbReference>
<dbReference type="OMA" id="EVRYEWP"/>
<dbReference type="Gene3D" id="2.60.120.10">
    <property type="entry name" value="Jelly Rolls"/>
    <property type="match status" value="1"/>
</dbReference>
<dbReference type="Pfam" id="PF05995">
    <property type="entry name" value="CDO_I"/>
    <property type="match status" value="1"/>
</dbReference>
<dbReference type="CDD" id="cd10548">
    <property type="entry name" value="cupin_CDO"/>
    <property type="match status" value="1"/>
</dbReference>
<proteinExistence type="inferred from homology"/>
<keyword evidence="12" id="KW-1185">Reference proteome</keyword>
<feature type="compositionally biased region" description="Polar residues" evidence="10">
    <location>
        <begin position="153"/>
        <end position="163"/>
    </location>
</feature>
<dbReference type="InterPro" id="IPR011051">
    <property type="entry name" value="RmlC_Cupin_sf"/>
</dbReference>
<dbReference type="EC" id="1.13.11.20" evidence="2 9"/>